<evidence type="ECO:0000313" key="3">
    <source>
        <dbReference type="Proteomes" id="UP000270094"/>
    </source>
</evidence>
<proteinExistence type="predicted"/>
<protein>
    <submittedName>
        <fullName evidence="2">Uncharacterized protein</fullName>
    </submittedName>
</protein>
<evidence type="ECO:0000313" key="2">
    <source>
        <dbReference type="EMBL" id="VDM80431.1"/>
    </source>
</evidence>
<sequence>MNEYEFPEESRDEEETLKADEELEEYRIHADDLPQPSLEKCETKRRSWGGLNDSTFDPVELPNSLDAGVQTT</sequence>
<feature type="region of interest" description="Disordered" evidence="1">
    <location>
        <begin position="45"/>
        <end position="72"/>
    </location>
</feature>
<evidence type="ECO:0000256" key="1">
    <source>
        <dbReference type="SAM" id="MobiDB-lite"/>
    </source>
</evidence>
<dbReference type="EMBL" id="UYYB01108606">
    <property type="protein sequence ID" value="VDM80431.1"/>
    <property type="molecule type" value="Genomic_DNA"/>
</dbReference>
<organism evidence="2 3">
    <name type="scientific">Strongylus vulgaris</name>
    <name type="common">Blood worm</name>
    <dbReference type="NCBI Taxonomy" id="40348"/>
    <lineage>
        <taxon>Eukaryota</taxon>
        <taxon>Metazoa</taxon>
        <taxon>Ecdysozoa</taxon>
        <taxon>Nematoda</taxon>
        <taxon>Chromadorea</taxon>
        <taxon>Rhabditida</taxon>
        <taxon>Rhabditina</taxon>
        <taxon>Rhabditomorpha</taxon>
        <taxon>Strongyloidea</taxon>
        <taxon>Strongylidae</taxon>
        <taxon>Strongylus</taxon>
    </lineage>
</organism>
<reference evidence="2 3" key="1">
    <citation type="submission" date="2018-11" db="EMBL/GenBank/DDBJ databases">
        <authorList>
            <consortium name="Pathogen Informatics"/>
        </authorList>
    </citation>
    <scope>NUCLEOTIDE SEQUENCE [LARGE SCALE GENOMIC DNA]</scope>
</reference>
<dbReference type="OrthoDB" id="5836124at2759"/>
<accession>A0A3P7J5B7</accession>
<name>A0A3P7J5B7_STRVU</name>
<keyword evidence="3" id="KW-1185">Reference proteome</keyword>
<gene>
    <name evidence="2" type="ORF">SVUK_LOCUS15429</name>
</gene>
<dbReference type="Proteomes" id="UP000270094">
    <property type="component" value="Unassembled WGS sequence"/>
</dbReference>
<dbReference type="AlphaFoldDB" id="A0A3P7J5B7"/>